<evidence type="ECO:0000313" key="3">
    <source>
        <dbReference type="Proteomes" id="UP000614350"/>
    </source>
</evidence>
<accession>A0A834JAE6</accession>
<protein>
    <submittedName>
        <fullName evidence="2">Uncharacterized protein</fullName>
    </submittedName>
</protein>
<organism evidence="2 3">
    <name type="scientific">Vespula vulgaris</name>
    <name type="common">Yellow jacket</name>
    <name type="synonym">Wasp</name>
    <dbReference type="NCBI Taxonomy" id="7454"/>
    <lineage>
        <taxon>Eukaryota</taxon>
        <taxon>Metazoa</taxon>
        <taxon>Ecdysozoa</taxon>
        <taxon>Arthropoda</taxon>
        <taxon>Hexapoda</taxon>
        <taxon>Insecta</taxon>
        <taxon>Pterygota</taxon>
        <taxon>Neoptera</taxon>
        <taxon>Endopterygota</taxon>
        <taxon>Hymenoptera</taxon>
        <taxon>Apocrita</taxon>
        <taxon>Aculeata</taxon>
        <taxon>Vespoidea</taxon>
        <taxon>Vespidae</taxon>
        <taxon>Vespinae</taxon>
        <taxon>Vespula</taxon>
    </lineage>
</organism>
<feature type="region of interest" description="Disordered" evidence="1">
    <location>
        <begin position="49"/>
        <end position="76"/>
    </location>
</feature>
<proteinExistence type="predicted"/>
<gene>
    <name evidence="2" type="ORF">HZH66_012044</name>
</gene>
<comment type="caution">
    <text evidence="2">The sequence shown here is derived from an EMBL/GenBank/DDBJ whole genome shotgun (WGS) entry which is preliminary data.</text>
</comment>
<feature type="compositionally biased region" description="Low complexity" evidence="1">
    <location>
        <begin position="51"/>
        <end position="61"/>
    </location>
</feature>
<dbReference type="Proteomes" id="UP000614350">
    <property type="component" value="Unassembled WGS sequence"/>
</dbReference>
<evidence type="ECO:0000313" key="2">
    <source>
        <dbReference type="EMBL" id="KAF7384958.1"/>
    </source>
</evidence>
<sequence length="96" mass="10815">MLAKACKTTEEEKYGQAQVMRAPRSRQNLKYGELSKRCRIQAGPLPWCAVPTSTSTSMPTPTSTPTPTLMPMPRDQRISDIVHVPIIVKWERMDDA</sequence>
<reference evidence="2" key="1">
    <citation type="journal article" date="2020" name="G3 (Bethesda)">
        <title>High-Quality Assemblies for Three Invasive Social Wasps from the &lt;i&gt;Vespula&lt;/i&gt; Genus.</title>
        <authorList>
            <person name="Harrop T.W.R."/>
            <person name="Guhlin J."/>
            <person name="McLaughlin G.M."/>
            <person name="Permina E."/>
            <person name="Stockwell P."/>
            <person name="Gilligan J."/>
            <person name="Le Lec M.F."/>
            <person name="Gruber M.A.M."/>
            <person name="Quinn O."/>
            <person name="Lovegrove M."/>
            <person name="Duncan E.J."/>
            <person name="Remnant E.J."/>
            <person name="Van Eeckhoven J."/>
            <person name="Graham B."/>
            <person name="Knapp R.A."/>
            <person name="Langford K.W."/>
            <person name="Kronenberg Z."/>
            <person name="Press M.O."/>
            <person name="Eacker S.M."/>
            <person name="Wilson-Rankin E.E."/>
            <person name="Purcell J."/>
            <person name="Lester P.J."/>
            <person name="Dearden P.K."/>
        </authorList>
    </citation>
    <scope>NUCLEOTIDE SEQUENCE</scope>
    <source>
        <strain evidence="2">Marl-1</strain>
    </source>
</reference>
<keyword evidence="3" id="KW-1185">Reference proteome</keyword>
<dbReference type="EMBL" id="JACSEA010000015">
    <property type="protein sequence ID" value="KAF7384958.1"/>
    <property type="molecule type" value="Genomic_DNA"/>
</dbReference>
<evidence type="ECO:0000256" key="1">
    <source>
        <dbReference type="SAM" id="MobiDB-lite"/>
    </source>
</evidence>
<name>A0A834JAE6_VESVU</name>
<dbReference type="AlphaFoldDB" id="A0A834JAE6"/>